<evidence type="ECO:0000313" key="10">
    <source>
        <dbReference type="Proteomes" id="UP000644699"/>
    </source>
</evidence>
<keyword evidence="5 7" id="KW-1133">Transmembrane helix</keyword>
<feature type="transmembrane region" description="Helical" evidence="7">
    <location>
        <begin position="258"/>
        <end position="279"/>
    </location>
</feature>
<keyword evidence="3" id="KW-1003">Cell membrane</keyword>
<dbReference type="SUPFAM" id="SSF161098">
    <property type="entry name" value="MetI-like"/>
    <property type="match status" value="1"/>
</dbReference>
<evidence type="ECO:0000256" key="5">
    <source>
        <dbReference type="ARBA" id="ARBA00022989"/>
    </source>
</evidence>
<reference evidence="9" key="2">
    <citation type="submission" date="2020-09" db="EMBL/GenBank/DDBJ databases">
        <authorList>
            <person name="Sun Q."/>
            <person name="Zhou Y."/>
        </authorList>
    </citation>
    <scope>NUCLEOTIDE SEQUENCE</scope>
    <source>
        <strain evidence="9">CGMCC 1.15367</strain>
    </source>
</reference>
<dbReference type="InterPro" id="IPR050901">
    <property type="entry name" value="BP-dep_ABC_trans_perm"/>
</dbReference>
<reference evidence="9" key="1">
    <citation type="journal article" date="2014" name="Int. J. Syst. Evol. Microbiol.">
        <title>Complete genome sequence of Corynebacterium casei LMG S-19264T (=DSM 44701T), isolated from a smear-ripened cheese.</title>
        <authorList>
            <consortium name="US DOE Joint Genome Institute (JGI-PGF)"/>
            <person name="Walter F."/>
            <person name="Albersmeier A."/>
            <person name="Kalinowski J."/>
            <person name="Ruckert C."/>
        </authorList>
    </citation>
    <scope>NUCLEOTIDE SEQUENCE</scope>
    <source>
        <strain evidence="9">CGMCC 1.15367</strain>
    </source>
</reference>
<dbReference type="AlphaFoldDB" id="A0A917A1L5"/>
<proteinExistence type="inferred from homology"/>
<comment type="caution">
    <text evidence="9">The sequence shown here is derived from an EMBL/GenBank/DDBJ whole genome shotgun (WGS) entry which is preliminary data.</text>
</comment>
<dbReference type="EMBL" id="BMIQ01000011">
    <property type="protein sequence ID" value="GGE22594.1"/>
    <property type="molecule type" value="Genomic_DNA"/>
</dbReference>
<keyword evidence="6 7" id="KW-0472">Membrane</keyword>
<keyword evidence="10" id="KW-1185">Reference proteome</keyword>
<feature type="transmembrane region" description="Helical" evidence="7">
    <location>
        <begin position="123"/>
        <end position="144"/>
    </location>
</feature>
<name>A0A917A1L5_9HYPH</name>
<dbReference type="GO" id="GO:0055085">
    <property type="term" value="P:transmembrane transport"/>
    <property type="evidence" value="ECO:0007669"/>
    <property type="project" value="InterPro"/>
</dbReference>
<accession>A0A917A1L5</accession>
<dbReference type="PANTHER" id="PTHR32243">
    <property type="entry name" value="MALTOSE TRANSPORT SYSTEM PERMEASE-RELATED"/>
    <property type="match status" value="1"/>
</dbReference>
<evidence type="ECO:0000256" key="4">
    <source>
        <dbReference type="ARBA" id="ARBA00022692"/>
    </source>
</evidence>
<evidence type="ECO:0000259" key="8">
    <source>
        <dbReference type="PROSITE" id="PS50928"/>
    </source>
</evidence>
<feature type="transmembrane region" description="Helical" evidence="7">
    <location>
        <begin position="12"/>
        <end position="35"/>
    </location>
</feature>
<dbReference type="InterPro" id="IPR000515">
    <property type="entry name" value="MetI-like"/>
</dbReference>
<comment type="similarity">
    <text evidence="7">Belongs to the binding-protein-dependent transport system permease family.</text>
</comment>
<protein>
    <submittedName>
        <fullName evidence="9">Sugar ABC transporter permease</fullName>
    </submittedName>
</protein>
<feature type="domain" description="ABC transmembrane type-1" evidence="8">
    <location>
        <begin position="88"/>
        <end position="279"/>
    </location>
</feature>
<dbReference type="PANTHER" id="PTHR32243:SF18">
    <property type="entry name" value="INNER MEMBRANE ABC TRANSPORTER PERMEASE PROTEIN YCJP"/>
    <property type="match status" value="1"/>
</dbReference>
<dbReference type="Proteomes" id="UP000644699">
    <property type="component" value="Unassembled WGS sequence"/>
</dbReference>
<feature type="transmembrane region" description="Helical" evidence="7">
    <location>
        <begin position="156"/>
        <end position="175"/>
    </location>
</feature>
<dbReference type="RefSeq" id="WP_188912972.1">
    <property type="nucleotide sequence ID" value="NZ_BMIQ01000011.1"/>
</dbReference>
<gene>
    <name evidence="9" type="ORF">GCM10011390_47450</name>
</gene>
<dbReference type="PROSITE" id="PS50928">
    <property type="entry name" value="ABC_TM1"/>
    <property type="match status" value="1"/>
</dbReference>
<sequence length="293" mass="31350">MSASPALRRAAGRLGTALAVALLLFWSLGPIYWALVTSLTPPADLLSRQLTLWPDHPTLEHFGKLLGATSTSQGNTIQSVWPQFSAAFVNSLVTSLAATVVTVALAAFGGYAFVRLRFPGRGLLFVLTVATLAIPAYTVMIPLYRLMIAMGLIDTYLGVTLIYVSAFLPLALWLMRSVYQSLPISLEEAAWLDGAGRTYTLVKIVMPLAAPGLIAAAILTFLSAWGQFMVPLVFSPTLATKPLTVLIPEFVTRNYVDYGLMNAAGVLAILPPVLVVLLLNRFLVSGLMAGAGK</sequence>
<keyword evidence="2 7" id="KW-0813">Transport</keyword>
<feature type="transmembrane region" description="Helical" evidence="7">
    <location>
        <begin position="92"/>
        <end position="114"/>
    </location>
</feature>
<evidence type="ECO:0000313" key="9">
    <source>
        <dbReference type="EMBL" id="GGE22594.1"/>
    </source>
</evidence>
<dbReference type="Gene3D" id="1.10.3720.10">
    <property type="entry name" value="MetI-like"/>
    <property type="match status" value="1"/>
</dbReference>
<dbReference type="Pfam" id="PF00528">
    <property type="entry name" value="BPD_transp_1"/>
    <property type="match status" value="1"/>
</dbReference>
<dbReference type="InterPro" id="IPR035906">
    <property type="entry name" value="MetI-like_sf"/>
</dbReference>
<evidence type="ECO:0000256" key="1">
    <source>
        <dbReference type="ARBA" id="ARBA00004651"/>
    </source>
</evidence>
<evidence type="ECO:0000256" key="2">
    <source>
        <dbReference type="ARBA" id="ARBA00022448"/>
    </source>
</evidence>
<dbReference type="CDD" id="cd06261">
    <property type="entry name" value="TM_PBP2"/>
    <property type="match status" value="1"/>
</dbReference>
<evidence type="ECO:0000256" key="7">
    <source>
        <dbReference type="RuleBase" id="RU363032"/>
    </source>
</evidence>
<dbReference type="GO" id="GO:0005886">
    <property type="term" value="C:plasma membrane"/>
    <property type="evidence" value="ECO:0007669"/>
    <property type="project" value="UniProtKB-SubCell"/>
</dbReference>
<evidence type="ECO:0000256" key="3">
    <source>
        <dbReference type="ARBA" id="ARBA00022475"/>
    </source>
</evidence>
<keyword evidence="4 7" id="KW-0812">Transmembrane</keyword>
<comment type="subcellular location">
    <subcellularLocation>
        <location evidence="1 7">Cell membrane</location>
        <topology evidence="1 7">Multi-pass membrane protein</topology>
    </subcellularLocation>
</comment>
<evidence type="ECO:0000256" key="6">
    <source>
        <dbReference type="ARBA" id="ARBA00023136"/>
    </source>
</evidence>
<organism evidence="9 10">
    <name type="scientific">Aureimonas endophytica</name>
    <dbReference type="NCBI Taxonomy" id="2027858"/>
    <lineage>
        <taxon>Bacteria</taxon>
        <taxon>Pseudomonadati</taxon>
        <taxon>Pseudomonadota</taxon>
        <taxon>Alphaproteobacteria</taxon>
        <taxon>Hyphomicrobiales</taxon>
        <taxon>Aurantimonadaceae</taxon>
        <taxon>Aureimonas</taxon>
    </lineage>
</organism>
<feature type="transmembrane region" description="Helical" evidence="7">
    <location>
        <begin position="204"/>
        <end position="225"/>
    </location>
</feature>